<sequence length="258" mass="29440">MNEIIRDLHRRKSVRVFTDQEITSKEKKEILYAAMAAPTAGNQQLYTILDITDEELKKKLSVTCDHQPFIAKAKMVLVFCADLQKWYDVFLEGGCTPRRPGAGDLMLAVSDTNIAAQNAVTAAQSMGIGSCYIGDIMENCEVHRELLNLPEYVFPAAMLVFGYPTDQQQERQKPVRCRLEDIVQENGYRRKSSDELRRMFDKKCQSVSFEEWSRCFCERKYNSDFAREMSRSVRVYLEAFADQAANHGKGKEEGSCGN</sequence>
<dbReference type="Pfam" id="PF00881">
    <property type="entry name" value="Nitroreductase"/>
    <property type="match status" value="1"/>
</dbReference>
<keyword evidence="7" id="KW-1185">Reference proteome</keyword>
<gene>
    <name evidence="6" type="ORF">D5281_07515</name>
</gene>
<dbReference type="PANTHER" id="PTHR43425">
    <property type="entry name" value="OXYGEN-INSENSITIVE NADPH NITROREDUCTASE"/>
    <property type="match status" value="1"/>
</dbReference>
<protein>
    <submittedName>
        <fullName evidence="6">Nitroreductase</fullName>
    </submittedName>
</protein>
<keyword evidence="2" id="KW-0285">Flavoprotein</keyword>
<evidence type="ECO:0000313" key="7">
    <source>
        <dbReference type="Proteomes" id="UP001154420"/>
    </source>
</evidence>
<dbReference type="RefSeq" id="WP_160559540.1">
    <property type="nucleotide sequence ID" value="NZ_QZDT01000008.1"/>
</dbReference>
<proteinExistence type="inferred from homology"/>
<dbReference type="InterPro" id="IPR000415">
    <property type="entry name" value="Nitroreductase-like"/>
</dbReference>
<dbReference type="InterPro" id="IPR029479">
    <property type="entry name" value="Nitroreductase"/>
</dbReference>
<keyword evidence="4" id="KW-0560">Oxidoreductase</keyword>
<dbReference type="SUPFAM" id="SSF55469">
    <property type="entry name" value="FMN-dependent nitroreductase-like"/>
    <property type="match status" value="1"/>
</dbReference>
<comment type="caution">
    <text evidence="6">The sequence shown here is derived from an EMBL/GenBank/DDBJ whole genome shotgun (WGS) entry which is preliminary data.</text>
</comment>
<evidence type="ECO:0000256" key="3">
    <source>
        <dbReference type="ARBA" id="ARBA00022643"/>
    </source>
</evidence>
<keyword evidence="3" id="KW-0288">FMN</keyword>
<dbReference type="GO" id="GO:0016491">
    <property type="term" value="F:oxidoreductase activity"/>
    <property type="evidence" value="ECO:0007669"/>
    <property type="project" value="UniProtKB-KW"/>
</dbReference>
<evidence type="ECO:0000313" key="6">
    <source>
        <dbReference type="EMBL" id="NBJ92451.1"/>
    </source>
</evidence>
<name>A0A9X5BEQ7_9FIRM</name>
<evidence type="ECO:0000259" key="5">
    <source>
        <dbReference type="Pfam" id="PF00881"/>
    </source>
</evidence>
<dbReference type="EMBL" id="QZDT01000008">
    <property type="protein sequence ID" value="NBJ92451.1"/>
    <property type="molecule type" value="Genomic_DNA"/>
</dbReference>
<dbReference type="PANTHER" id="PTHR43425:SF2">
    <property type="entry name" value="OXYGEN-INSENSITIVE NADPH NITROREDUCTASE"/>
    <property type="match status" value="1"/>
</dbReference>
<dbReference type="OrthoDB" id="9775805at2"/>
<comment type="similarity">
    <text evidence="1">Belongs to the flavin oxidoreductase frp family.</text>
</comment>
<dbReference type="Proteomes" id="UP001154420">
    <property type="component" value="Unassembled WGS sequence"/>
</dbReference>
<dbReference type="Gene3D" id="3.40.109.10">
    <property type="entry name" value="NADH Oxidase"/>
    <property type="match status" value="1"/>
</dbReference>
<evidence type="ECO:0000256" key="2">
    <source>
        <dbReference type="ARBA" id="ARBA00022630"/>
    </source>
</evidence>
<evidence type="ECO:0000256" key="4">
    <source>
        <dbReference type="ARBA" id="ARBA00023002"/>
    </source>
</evidence>
<organism evidence="6 7">
    <name type="scientific">Parablautia muri</name>
    <dbReference type="NCBI Taxonomy" id="2320879"/>
    <lineage>
        <taxon>Bacteria</taxon>
        <taxon>Bacillati</taxon>
        <taxon>Bacillota</taxon>
        <taxon>Clostridia</taxon>
        <taxon>Lachnospirales</taxon>
        <taxon>Lachnospiraceae</taxon>
        <taxon>Parablautia</taxon>
    </lineage>
</organism>
<feature type="domain" description="Nitroreductase" evidence="5">
    <location>
        <begin position="10"/>
        <end position="163"/>
    </location>
</feature>
<evidence type="ECO:0000256" key="1">
    <source>
        <dbReference type="ARBA" id="ARBA00008366"/>
    </source>
</evidence>
<accession>A0A9X5BEQ7</accession>
<dbReference type="InterPro" id="IPR016446">
    <property type="entry name" value="Flavin_OxRdtase_Frp"/>
</dbReference>
<reference evidence="6" key="1">
    <citation type="submission" date="2018-09" db="EMBL/GenBank/DDBJ databases">
        <title>Murine metabolic-syndrome-specific gut microbial biobank.</title>
        <authorList>
            <person name="Liu C."/>
        </authorList>
    </citation>
    <scope>NUCLEOTIDE SEQUENCE</scope>
    <source>
        <strain evidence="6">D42-62</strain>
    </source>
</reference>
<dbReference type="AlphaFoldDB" id="A0A9X5BEQ7"/>